<dbReference type="PROSITE" id="PS51257">
    <property type="entry name" value="PROKAR_LIPOPROTEIN"/>
    <property type="match status" value="1"/>
</dbReference>
<reference evidence="9 10" key="1">
    <citation type="journal article" date="2014" name="Environ. Microbiol.">
        <title>Comparative genomics of the marine bacterial genus Glaciecola reveals the high degree of genomic diversity and genomic characteristic for cold adaptation.</title>
        <authorList>
            <person name="Qin Q.L."/>
            <person name="Xie B.B."/>
            <person name="Yu Y."/>
            <person name="Shu Y.L."/>
            <person name="Rong J.C."/>
            <person name="Zhang Y.J."/>
            <person name="Zhao D.L."/>
            <person name="Chen X.L."/>
            <person name="Zhang X.Y."/>
            <person name="Chen B."/>
            <person name="Zhou B.C."/>
            <person name="Zhang Y.Z."/>
        </authorList>
    </citation>
    <scope>NUCLEOTIDE SEQUENCE [LARGE SCALE GENOMIC DNA]</scope>
    <source>
        <strain evidence="9 10">NO2</strain>
    </source>
</reference>
<evidence type="ECO:0000256" key="4">
    <source>
        <dbReference type="ARBA" id="ARBA00023180"/>
    </source>
</evidence>
<dbReference type="InterPro" id="IPR017850">
    <property type="entry name" value="Alkaline_phosphatase_core_sf"/>
</dbReference>
<evidence type="ECO:0000313" key="10">
    <source>
        <dbReference type="Proteomes" id="UP000008372"/>
    </source>
</evidence>
<sequence length="554" mass="63033">MKLRSKLLVTLATVFALGACVSTTPSNSNGSISSPSSTQASVSSGETRQYNILYIMTDDHAAHAVGAYQGRFAELDPTPNLDALANSGMRFTNVFVTNSICTPSRATILTGQYSQTNGVLDLRGEITTPQQHLPRLMKEAGYETAIIGKWHLKAEPGAFDYYQVLESQGTYFDPEFRTRGAKPWPENETQYQGHSSDVVTDLSIEWLKNRSSDKPFFLMHQFKAPHDMFQYAPRYEDFLAAETIPEPDDLYGVAKTFGSIATRGKNDALRAEIGTSVSRRNNRRNMGIDLGVDPNLNEEEFTRQAYQKYLKAYLRCVKGVDDNVARLIQTLKDAGQYENTIIIYTSDQGMMLGEHDLQDKRWIYDESIRMPFIVKHPDAVAAGVKSDLLINNTDFAPFILDLANINAPEYMHGKSFKSALFGQPPEQWRTASYYRYWTHRAYHDVPAHFGVRSKDYKLVFYYGTNHMDTPYPFYDKAWIAKTGHANNAIDTPVAWEFYDLKNDPKEQNNVYQDSRYASVISALKSELLKQRAKYGETDEKYPRIQKIIDQHWND</sequence>
<dbReference type="EMBL" id="BAEK01000064">
    <property type="protein sequence ID" value="GAC06409.1"/>
    <property type="molecule type" value="Genomic_DNA"/>
</dbReference>
<feature type="domain" description="Sulfatase N-terminal" evidence="7">
    <location>
        <begin position="51"/>
        <end position="405"/>
    </location>
</feature>
<comment type="caution">
    <text evidence="9">The sequence shown here is derived from an EMBL/GenBank/DDBJ whole genome shotgun (WGS) entry which is preliminary data.</text>
</comment>
<dbReference type="InterPro" id="IPR024607">
    <property type="entry name" value="Sulfatase_CS"/>
</dbReference>
<gene>
    <name evidence="9" type="ORF">GAGA_3576</name>
</gene>
<organism evidence="9 10">
    <name type="scientific">Paraglaciecola agarilytica NO2</name>
    <dbReference type="NCBI Taxonomy" id="1125747"/>
    <lineage>
        <taxon>Bacteria</taxon>
        <taxon>Pseudomonadati</taxon>
        <taxon>Pseudomonadota</taxon>
        <taxon>Gammaproteobacteria</taxon>
        <taxon>Alteromonadales</taxon>
        <taxon>Alteromonadaceae</taxon>
        <taxon>Paraglaciecola</taxon>
    </lineage>
</organism>
<protein>
    <submittedName>
        <fullName evidence="9">Mucin-desulfating sulfatase</fullName>
    </submittedName>
</protein>
<dbReference type="RefSeq" id="WP_008305283.1">
    <property type="nucleotide sequence ID" value="NZ_BAEK01000064.1"/>
</dbReference>
<dbReference type="Pfam" id="PF00884">
    <property type="entry name" value="Sulfatase"/>
    <property type="match status" value="1"/>
</dbReference>
<keyword evidence="10" id="KW-1185">Reference proteome</keyword>
<evidence type="ECO:0000313" key="9">
    <source>
        <dbReference type="EMBL" id="GAC06409.1"/>
    </source>
</evidence>
<dbReference type="InterPro" id="IPR032506">
    <property type="entry name" value="SGSH_C"/>
</dbReference>
<evidence type="ECO:0000256" key="6">
    <source>
        <dbReference type="SAM" id="SignalP"/>
    </source>
</evidence>
<feature type="domain" description="N-sulphoglucosamine sulphohydrolase C-terminal" evidence="8">
    <location>
        <begin position="493"/>
        <end position="532"/>
    </location>
</feature>
<dbReference type="PANTHER" id="PTHR43108:SF6">
    <property type="entry name" value="N-SULPHOGLUCOSAMINE SULPHOHYDROLASE"/>
    <property type="match status" value="1"/>
</dbReference>
<evidence type="ECO:0000256" key="3">
    <source>
        <dbReference type="ARBA" id="ARBA00022801"/>
    </source>
</evidence>
<dbReference type="Pfam" id="PF16347">
    <property type="entry name" value="SGSH_C"/>
    <property type="match status" value="1"/>
</dbReference>
<evidence type="ECO:0000256" key="2">
    <source>
        <dbReference type="ARBA" id="ARBA00022729"/>
    </source>
</evidence>
<feature type="chain" id="PRO_5045039328" evidence="6">
    <location>
        <begin position="19"/>
        <end position="554"/>
    </location>
</feature>
<evidence type="ECO:0000259" key="8">
    <source>
        <dbReference type="Pfam" id="PF16347"/>
    </source>
</evidence>
<keyword evidence="3" id="KW-0378">Hydrolase</keyword>
<keyword evidence="4" id="KW-0325">Glycoprotein</keyword>
<accession>A0ABQ0IAL4</accession>
<feature type="signal peptide" evidence="6">
    <location>
        <begin position="1"/>
        <end position="18"/>
    </location>
</feature>
<dbReference type="PROSITE" id="PS00149">
    <property type="entry name" value="SULFATASE_2"/>
    <property type="match status" value="1"/>
</dbReference>
<dbReference type="Proteomes" id="UP000008372">
    <property type="component" value="Unassembled WGS sequence"/>
</dbReference>
<dbReference type="PROSITE" id="PS00523">
    <property type="entry name" value="SULFATASE_1"/>
    <property type="match status" value="1"/>
</dbReference>
<evidence type="ECO:0000256" key="1">
    <source>
        <dbReference type="ARBA" id="ARBA00008779"/>
    </source>
</evidence>
<evidence type="ECO:0000256" key="5">
    <source>
        <dbReference type="SAM" id="MobiDB-lite"/>
    </source>
</evidence>
<evidence type="ECO:0000259" key="7">
    <source>
        <dbReference type="Pfam" id="PF00884"/>
    </source>
</evidence>
<dbReference type="InterPro" id="IPR000917">
    <property type="entry name" value="Sulfatase_N"/>
</dbReference>
<comment type="similarity">
    <text evidence="1">Belongs to the sulfatase family.</text>
</comment>
<feature type="region of interest" description="Disordered" evidence="5">
    <location>
        <begin position="24"/>
        <end position="43"/>
    </location>
</feature>
<dbReference type="CDD" id="cd16031">
    <property type="entry name" value="G6S_like"/>
    <property type="match status" value="1"/>
</dbReference>
<dbReference type="Gene3D" id="3.40.720.10">
    <property type="entry name" value="Alkaline Phosphatase, subunit A"/>
    <property type="match status" value="1"/>
</dbReference>
<name>A0ABQ0IAL4_9ALTE</name>
<dbReference type="PANTHER" id="PTHR43108">
    <property type="entry name" value="N-ACETYLGLUCOSAMINE-6-SULFATASE FAMILY MEMBER"/>
    <property type="match status" value="1"/>
</dbReference>
<proteinExistence type="inferred from homology"/>
<keyword evidence="2 6" id="KW-0732">Signal</keyword>
<dbReference type="SUPFAM" id="SSF53649">
    <property type="entry name" value="Alkaline phosphatase-like"/>
    <property type="match status" value="1"/>
</dbReference>